<evidence type="ECO:0000256" key="3">
    <source>
        <dbReference type="ARBA" id="ARBA00023002"/>
    </source>
</evidence>
<dbReference type="SUPFAM" id="SSF54373">
    <property type="entry name" value="FAD-linked reductases, C-terminal domain"/>
    <property type="match status" value="1"/>
</dbReference>
<keyword evidence="3" id="KW-0560">Oxidoreductase</keyword>
<name>A0A936NC76_9ACTN</name>
<dbReference type="PANTHER" id="PTHR43563">
    <property type="entry name" value="AMINE OXIDASE"/>
    <property type="match status" value="1"/>
</dbReference>
<feature type="compositionally biased region" description="Basic and acidic residues" evidence="5">
    <location>
        <begin position="490"/>
        <end position="511"/>
    </location>
</feature>
<sequence length="511" mass="53392">MTDADADADVIVVGAGFAGLSAARALAGAGLKVVVLEARNRVGGRTHTVERSGVTLDLGGQWIGPGQSRIAALADELGVDTYPQYDDGDDVVVRAGTVVRVASPALAFAKEELLGYLELVAALEALADTVPTDAPWQAPKAAALDRQTLATWIDGRGVPGAATELFEVGVQAVFAATSADLSLLHVAHYVAAAGGWSALTDTTGGAQERRIVGGLEPLARRLAEQLPGGVQLDSEVLGLDWDRDNDGVTVTVQRRAPAAVGSDLGGTMGPGGSTGARIEWLRARRVIVAVPPTVAQRIAFDPTLPPARDQLMANMPGGSVIKFHVIYPTPFWRAAGLSGQVIAPGAVVGATFDSTAPNHVPDGPGVITGFFEAAHATAAGRHSQQDRRQMVVDHLVAALGEKAAAPQDYVDLDWSAEPHTRGCYGAHLPPGAWTRWGPELRHPVGPIHWAGSECATRWVGYIDGAIESGRTTAAEVANQLQPNAPSGAHHRYDGDPHGRDPHHSPTERTDV</sequence>
<comment type="caution">
    <text evidence="7">The sequence shown here is derived from an EMBL/GenBank/DDBJ whole genome shotgun (WGS) entry which is preliminary data.</text>
</comment>
<protein>
    <submittedName>
        <fullName evidence="7">FAD-dependent oxidoreductase</fullName>
    </submittedName>
</protein>
<evidence type="ECO:0000256" key="4">
    <source>
        <dbReference type="PIRSR" id="PIRSR601613-1"/>
    </source>
</evidence>
<feature type="binding site" evidence="4">
    <location>
        <position position="453"/>
    </location>
    <ligand>
        <name>FAD</name>
        <dbReference type="ChEBI" id="CHEBI:57692"/>
    </ligand>
</feature>
<organism evidence="7 8">
    <name type="scientific">Candidatus Neomicrothrix subdominans</name>
    <dbReference type="NCBI Taxonomy" id="2954438"/>
    <lineage>
        <taxon>Bacteria</taxon>
        <taxon>Bacillati</taxon>
        <taxon>Actinomycetota</taxon>
        <taxon>Acidimicrobiia</taxon>
        <taxon>Acidimicrobiales</taxon>
        <taxon>Microthrixaceae</taxon>
        <taxon>Candidatus Neomicrothrix</taxon>
    </lineage>
</organism>
<evidence type="ECO:0000256" key="2">
    <source>
        <dbReference type="ARBA" id="ARBA00005995"/>
    </source>
</evidence>
<comment type="similarity">
    <text evidence="2">Belongs to the flavin monoamine oxidase family.</text>
</comment>
<comment type="cofactor">
    <cofactor evidence="1">
        <name>FAD</name>
        <dbReference type="ChEBI" id="CHEBI:57692"/>
    </cofactor>
</comment>
<feature type="binding site" evidence="4">
    <location>
        <begin position="37"/>
        <end position="38"/>
    </location>
    <ligand>
        <name>FAD</name>
        <dbReference type="ChEBI" id="CHEBI:57692"/>
    </ligand>
</feature>
<feature type="region of interest" description="Disordered" evidence="5">
    <location>
        <begin position="481"/>
        <end position="511"/>
    </location>
</feature>
<dbReference type="InterPro" id="IPR050703">
    <property type="entry name" value="Flavin_MAO"/>
</dbReference>
<proteinExistence type="inferred from homology"/>
<gene>
    <name evidence="7" type="ORF">IPN02_05745</name>
</gene>
<dbReference type="InterPro" id="IPR002937">
    <property type="entry name" value="Amino_oxidase"/>
</dbReference>
<dbReference type="InterPro" id="IPR036188">
    <property type="entry name" value="FAD/NAD-bd_sf"/>
</dbReference>
<dbReference type="AlphaFoldDB" id="A0A936NC76"/>
<accession>A0A936NC76</accession>
<dbReference type="InterPro" id="IPR001613">
    <property type="entry name" value="Flavin_amine_oxidase"/>
</dbReference>
<dbReference type="PRINTS" id="PR00757">
    <property type="entry name" value="AMINEOXDASEF"/>
</dbReference>
<feature type="binding site" evidence="4">
    <location>
        <position position="370"/>
    </location>
    <ligand>
        <name>substrate</name>
    </ligand>
</feature>
<feature type="binding site" evidence="4">
    <location>
        <position position="236"/>
    </location>
    <ligand>
        <name>FAD</name>
        <dbReference type="ChEBI" id="CHEBI:57692"/>
    </ligand>
</feature>
<evidence type="ECO:0000313" key="7">
    <source>
        <dbReference type="EMBL" id="MBK9296361.1"/>
    </source>
</evidence>
<dbReference type="Gene3D" id="3.50.50.60">
    <property type="entry name" value="FAD/NAD(P)-binding domain"/>
    <property type="match status" value="1"/>
</dbReference>
<evidence type="ECO:0000313" key="8">
    <source>
        <dbReference type="Proteomes" id="UP000727993"/>
    </source>
</evidence>
<evidence type="ECO:0000256" key="5">
    <source>
        <dbReference type="SAM" id="MobiDB-lite"/>
    </source>
</evidence>
<dbReference type="EMBL" id="JADJZA010000001">
    <property type="protein sequence ID" value="MBK9296361.1"/>
    <property type="molecule type" value="Genomic_DNA"/>
</dbReference>
<evidence type="ECO:0000256" key="1">
    <source>
        <dbReference type="ARBA" id="ARBA00001974"/>
    </source>
</evidence>
<dbReference type="Pfam" id="PF01593">
    <property type="entry name" value="Amino_oxidase"/>
    <property type="match status" value="1"/>
</dbReference>
<evidence type="ECO:0000259" key="6">
    <source>
        <dbReference type="Pfam" id="PF01593"/>
    </source>
</evidence>
<dbReference type="PANTHER" id="PTHR43563:SF1">
    <property type="entry name" value="AMINE OXIDASE [FLAVIN-CONTAINING] B"/>
    <property type="match status" value="1"/>
</dbReference>
<feature type="domain" description="Amine oxidase" evidence="6">
    <location>
        <begin position="17"/>
        <end position="476"/>
    </location>
</feature>
<dbReference type="Proteomes" id="UP000727993">
    <property type="component" value="Unassembled WGS sequence"/>
</dbReference>
<dbReference type="GO" id="GO:0016491">
    <property type="term" value="F:oxidoreductase activity"/>
    <property type="evidence" value="ECO:0007669"/>
    <property type="project" value="UniProtKB-KW"/>
</dbReference>
<dbReference type="SUPFAM" id="SSF51905">
    <property type="entry name" value="FAD/NAD(P)-binding domain"/>
    <property type="match status" value="1"/>
</dbReference>
<reference evidence="7 8" key="1">
    <citation type="submission" date="2020-10" db="EMBL/GenBank/DDBJ databases">
        <title>Connecting structure to function with the recovery of over 1000 high-quality activated sludge metagenome-assembled genomes encoding full-length rRNA genes using long-read sequencing.</title>
        <authorList>
            <person name="Singleton C.M."/>
            <person name="Petriglieri F."/>
            <person name="Kristensen J.M."/>
            <person name="Kirkegaard R.H."/>
            <person name="Michaelsen T.Y."/>
            <person name="Andersen M.H."/>
            <person name="Karst S.M."/>
            <person name="Dueholm M.S."/>
            <person name="Nielsen P.H."/>
            <person name="Albertsen M."/>
        </authorList>
    </citation>
    <scope>NUCLEOTIDE SEQUENCE [LARGE SCALE GENOMIC DNA]</scope>
    <source>
        <strain evidence="7">Lyne_18-Q3-R50-59_MAXAC.006</strain>
    </source>
</reference>